<accession>A0A0V0HEX7</accession>
<name>A0A0V0HEX7_SOLCH</name>
<organism evidence="1">
    <name type="scientific">Solanum chacoense</name>
    <name type="common">Chaco potato</name>
    <dbReference type="NCBI Taxonomy" id="4108"/>
    <lineage>
        <taxon>Eukaryota</taxon>
        <taxon>Viridiplantae</taxon>
        <taxon>Streptophyta</taxon>
        <taxon>Embryophyta</taxon>
        <taxon>Tracheophyta</taxon>
        <taxon>Spermatophyta</taxon>
        <taxon>Magnoliopsida</taxon>
        <taxon>eudicotyledons</taxon>
        <taxon>Gunneridae</taxon>
        <taxon>Pentapetalae</taxon>
        <taxon>asterids</taxon>
        <taxon>lamiids</taxon>
        <taxon>Solanales</taxon>
        <taxon>Solanaceae</taxon>
        <taxon>Solanoideae</taxon>
        <taxon>Solaneae</taxon>
        <taxon>Solanum</taxon>
    </lineage>
</organism>
<evidence type="ECO:0000313" key="1">
    <source>
        <dbReference type="EMBL" id="JAP19010.1"/>
    </source>
</evidence>
<dbReference type="EMBL" id="GEDG01020570">
    <property type="protein sequence ID" value="JAP19010.1"/>
    <property type="molecule type" value="Transcribed_RNA"/>
</dbReference>
<reference evidence="1" key="1">
    <citation type="submission" date="2015-12" db="EMBL/GenBank/DDBJ databases">
        <title>Gene expression during late stages of embryo sac development: a critical building block for successful pollen-pistil interactions.</title>
        <authorList>
            <person name="Liu Y."/>
            <person name="Joly V."/>
            <person name="Sabar M."/>
            <person name="Matton D.P."/>
        </authorList>
    </citation>
    <scope>NUCLEOTIDE SEQUENCE</scope>
</reference>
<protein>
    <submittedName>
        <fullName evidence="1">Putative ovule protein</fullName>
    </submittedName>
</protein>
<sequence length="60" mass="7045">MRNIEHVNLNYILLSLSYTVHMQNQKYTNTYLLLAPSKKGYVRNYKYGYPAQGASHDIHL</sequence>
<proteinExistence type="predicted"/>
<dbReference type="AlphaFoldDB" id="A0A0V0HEX7"/>